<reference evidence="2" key="1">
    <citation type="submission" date="2021-03" db="EMBL/GenBank/DDBJ databases">
        <authorList>
            <person name="Li Z."/>
            <person name="Yang C."/>
        </authorList>
    </citation>
    <scope>NUCLEOTIDE SEQUENCE</scope>
    <source>
        <strain evidence="2">Dzin_1.0</strain>
        <tissue evidence="2">Leaf</tissue>
    </source>
</reference>
<dbReference type="Pfam" id="PF23005">
    <property type="entry name" value="DUF7032"/>
    <property type="match status" value="1"/>
</dbReference>
<evidence type="ECO:0000313" key="2">
    <source>
        <dbReference type="EMBL" id="KAJ0963321.1"/>
    </source>
</evidence>
<feature type="domain" description="DUF7032" evidence="1">
    <location>
        <begin position="14"/>
        <end position="127"/>
    </location>
</feature>
<sequence>MADAAVSAVELLSKAQQLVPVALERTWVTAGFAGSWKLITSKVELNPSCLYDISGHPLFSKNALLQEQLQSVTKTLSDAISLAKLCRAPQTAASTVGKLQMQSNLDSFLCKLDLNLSDCMLLVKTGVLRDATPPLSPMKRSTELEPSRQNIHIGFH</sequence>
<comment type="caution">
    <text evidence="2">The sequence shown here is derived from an EMBL/GenBank/DDBJ whole genome shotgun (WGS) entry which is preliminary data.</text>
</comment>
<dbReference type="PANTHER" id="PTHR46043:SF9">
    <property type="entry name" value="ARM REPEAT SUPERFAMILY PROTEIN"/>
    <property type="match status" value="1"/>
</dbReference>
<name>A0A9D5BYJ7_9LILI</name>
<gene>
    <name evidence="2" type="ORF">J5N97_028443</name>
</gene>
<evidence type="ECO:0000259" key="1">
    <source>
        <dbReference type="Pfam" id="PF23005"/>
    </source>
</evidence>
<keyword evidence="3" id="KW-1185">Reference proteome</keyword>
<dbReference type="OrthoDB" id="409644at2759"/>
<dbReference type="PANTHER" id="PTHR46043">
    <property type="entry name" value="ARM REPEAT SUPERFAMILY PROTEIN"/>
    <property type="match status" value="1"/>
</dbReference>
<accession>A0A9D5BYJ7</accession>
<reference evidence="2" key="2">
    <citation type="journal article" date="2022" name="Hortic Res">
        <title>The genome of Dioscorea zingiberensis sheds light on the biosynthesis, origin and evolution of the medicinally important diosgenin saponins.</title>
        <authorList>
            <person name="Li Y."/>
            <person name="Tan C."/>
            <person name="Li Z."/>
            <person name="Guo J."/>
            <person name="Li S."/>
            <person name="Chen X."/>
            <person name="Wang C."/>
            <person name="Dai X."/>
            <person name="Yang H."/>
            <person name="Song W."/>
            <person name="Hou L."/>
            <person name="Xu J."/>
            <person name="Tong Z."/>
            <person name="Xu A."/>
            <person name="Yuan X."/>
            <person name="Wang W."/>
            <person name="Yang Q."/>
            <person name="Chen L."/>
            <person name="Sun Z."/>
            <person name="Wang K."/>
            <person name="Pan B."/>
            <person name="Chen J."/>
            <person name="Bao Y."/>
            <person name="Liu F."/>
            <person name="Qi X."/>
            <person name="Gang D.R."/>
            <person name="Wen J."/>
            <person name="Li J."/>
        </authorList>
    </citation>
    <scope>NUCLEOTIDE SEQUENCE</scope>
    <source>
        <strain evidence="2">Dzin_1.0</strain>
    </source>
</reference>
<organism evidence="2 3">
    <name type="scientific">Dioscorea zingiberensis</name>
    <dbReference type="NCBI Taxonomy" id="325984"/>
    <lineage>
        <taxon>Eukaryota</taxon>
        <taxon>Viridiplantae</taxon>
        <taxon>Streptophyta</taxon>
        <taxon>Embryophyta</taxon>
        <taxon>Tracheophyta</taxon>
        <taxon>Spermatophyta</taxon>
        <taxon>Magnoliopsida</taxon>
        <taxon>Liliopsida</taxon>
        <taxon>Dioscoreales</taxon>
        <taxon>Dioscoreaceae</taxon>
        <taxon>Dioscorea</taxon>
    </lineage>
</organism>
<evidence type="ECO:0000313" key="3">
    <source>
        <dbReference type="Proteomes" id="UP001085076"/>
    </source>
</evidence>
<protein>
    <recommendedName>
        <fullName evidence="1">DUF7032 domain-containing protein</fullName>
    </recommendedName>
</protein>
<dbReference type="AlphaFoldDB" id="A0A9D5BYJ7"/>
<dbReference type="EMBL" id="JAGGNH010000009">
    <property type="protein sequence ID" value="KAJ0963321.1"/>
    <property type="molecule type" value="Genomic_DNA"/>
</dbReference>
<dbReference type="InterPro" id="IPR054296">
    <property type="entry name" value="DUF7032"/>
</dbReference>
<proteinExistence type="predicted"/>
<dbReference type="Proteomes" id="UP001085076">
    <property type="component" value="Miscellaneous, Linkage group lg09"/>
</dbReference>